<accession>A0ACC2PMT6</accession>
<keyword evidence="2" id="KW-1185">Reference proteome</keyword>
<reference evidence="1" key="1">
    <citation type="submission" date="2023-04" db="EMBL/GenBank/DDBJ databases">
        <title>A chromosome-level genome assembly of the parasitoid wasp Eretmocerus hayati.</title>
        <authorList>
            <person name="Zhong Y."/>
            <person name="Liu S."/>
            <person name="Liu Y."/>
        </authorList>
    </citation>
    <scope>NUCLEOTIDE SEQUENCE</scope>
    <source>
        <strain evidence="1">ZJU_SS_LIU_2023</strain>
    </source>
</reference>
<organism evidence="1 2">
    <name type="scientific">Eretmocerus hayati</name>
    <dbReference type="NCBI Taxonomy" id="131215"/>
    <lineage>
        <taxon>Eukaryota</taxon>
        <taxon>Metazoa</taxon>
        <taxon>Ecdysozoa</taxon>
        <taxon>Arthropoda</taxon>
        <taxon>Hexapoda</taxon>
        <taxon>Insecta</taxon>
        <taxon>Pterygota</taxon>
        <taxon>Neoptera</taxon>
        <taxon>Endopterygota</taxon>
        <taxon>Hymenoptera</taxon>
        <taxon>Apocrita</taxon>
        <taxon>Proctotrupomorpha</taxon>
        <taxon>Chalcidoidea</taxon>
        <taxon>Aphelinidae</taxon>
        <taxon>Aphelininae</taxon>
        <taxon>Eretmocerus</taxon>
    </lineage>
</organism>
<gene>
    <name evidence="1" type="ORF">QAD02_020515</name>
</gene>
<feature type="non-terminal residue" evidence="1">
    <location>
        <position position="1562"/>
    </location>
</feature>
<name>A0ACC2PMT6_9HYME</name>
<dbReference type="Proteomes" id="UP001239111">
    <property type="component" value="Chromosome 1"/>
</dbReference>
<comment type="caution">
    <text evidence="1">The sequence shown here is derived from an EMBL/GenBank/DDBJ whole genome shotgun (WGS) entry which is preliminary data.</text>
</comment>
<sequence length="1562" mass="173536">YAGCKWENLPSTVITMAPVPLEGHHTSANNLAHEGSRGGSISLGLLMDFIIQRTYHEITVLAELLPRKTDMERKVEIYNFSARTRQLFIRLLALVKWASSATKVEKSAHIMAFLDKQSLLFIDTADILSRMARETLVHARLPNFHLPAAIEVLTSGTYNKLPSCIRERIVPPGPISTIEKRDTLQKLNRVIQHRLVTRNLLPQMKNFEIDSGQVTFKIEQEFNVSLTVMGDGFDLPWRILDLSILVSDRETGDGRPLVHNLQTNYILQIAQARILDSCDPLLEVYHVLHSFCQSLQLEVLYSQALRLIRDRLNDFIRIDKYAPGHGLCISYWRELSNRDSGSELGYKLDISVDEKTPANPLVICHTPSLSHKDCDSSDLRLACNQLSMEYLLVHAIYVRTKNRLSDLKQELQNIFKGIECTTAGSPAILSVPILQPCLRAELLLIAVDTHTGMLQCHIPQYNTPLIREMNLALNEDRSKLPGLVSKLRYWIIKKRCAKTLQHLPATCHGSLPLLLPPEHFIKSTSSNILFIKFHKHPLVVLIASFKENPTLPREIQYTFHLCSVKACTIDSDISDDGIDNKTSSTLKFESYIEFDSFVVTHGSYTNIDADSNDTDLHPVSDLLERLNKKRRTGNSRDPNHSSQSKKPKSPAYFIPELAHVVALCDEQIPFVMLAQELTKRGIAHQGLQIEANATALVLKLVHLPSSSAGSISKVAWNALLKRLLSVAIRIHGKGSGRTWLVEFVFYGSPVASLHPKEQGLRRPVHFQYDMGTTDTIPQMVDSFLRDWVKIVHLYGLVHDFSENYRSEEDTLHNFVSVKSYDYNKLMVLYGPSRRANVTVQWDSRYDAFRLYFCNSITGSEQNSHSILKEQLESALNKNKNLAQIMHILNETLQPVTSLCRLSRSVQLGLYEKRAQVPISDFILLPQCMNIVRVTYQNLYCLEVCLRGHGMVSLRDGAYSRFDHSFVVEGFTPIQGLSTFLSQYADKTVVHRKRSQSEDDNPPSPLAVDTASESNGVAGSLSGSIGNFPSQHSSRGGAQSPALQTRDSARFHPPLTPPSGSNPNTPASPHTVTAASNTQTQGSQQQQNYSNSPGMALNLASPTSLASSTPNVLPHPSPNSGLVTSPLSQMHVPSPAGLMATSSPGPTTSNVLGQSSATSGSFLQQQQLPSTSHMNLDNSPFPSSQSMASPATSNWTGSPSISRPSPARPGQSPIGSHISAIHSPQPSGCVNPSGCPELQQSGGSPYSSSMRILPQRSWAGAIPIILTYEALDLICSRTKQTSILTGSSNLSPLERFLGCAFMRRQLQRFIQTGEGLSPLDGAEPGVIHFKTDLFQCRVSFNTQHMQTLLIKIQPSALESAKHWNTEELQLLERFFESRVVSSPYKPNNLLGFIHILSLPLNVLKDFVQLIRLELISGLAQQQQFKWTAQLCLRVPPSAIPIVPCGMPAIMQHKLKILFYLQVTRAGTHCGSRDDDSLPLVLPLIYDVRSNLTQLANERDAPPGSVLTMISVQLKRFAEYGASSQECSIFPTVRYLLLNLVLPFEVSGPQSQQQQQQSQPQMSA</sequence>
<dbReference type="EMBL" id="CM056741">
    <property type="protein sequence ID" value="KAJ8684722.1"/>
    <property type="molecule type" value="Genomic_DNA"/>
</dbReference>
<evidence type="ECO:0000313" key="2">
    <source>
        <dbReference type="Proteomes" id="UP001239111"/>
    </source>
</evidence>
<protein>
    <submittedName>
        <fullName evidence="1">Uncharacterized protein</fullName>
    </submittedName>
</protein>
<evidence type="ECO:0000313" key="1">
    <source>
        <dbReference type="EMBL" id="KAJ8684722.1"/>
    </source>
</evidence>
<proteinExistence type="predicted"/>
<feature type="non-terminal residue" evidence="1">
    <location>
        <position position="1"/>
    </location>
</feature>